<dbReference type="InterPro" id="IPR005824">
    <property type="entry name" value="KOW"/>
</dbReference>
<feature type="region of interest" description="Disordered" evidence="7">
    <location>
        <begin position="918"/>
        <end position="966"/>
    </location>
</feature>
<feature type="region of interest" description="Disordered" evidence="7">
    <location>
        <begin position="797"/>
        <end position="849"/>
    </location>
</feature>
<name>A0A2V0PP83_9CHLO</name>
<dbReference type="CDD" id="cd09888">
    <property type="entry name" value="NGN_Euk"/>
    <property type="match status" value="1"/>
</dbReference>
<feature type="domain" description="NusG-like N-terminal" evidence="8">
    <location>
        <begin position="219"/>
        <end position="309"/>
    </location>
</feature>
<organism evidence="10 11">
    <name type="scientific">Raphidocelis subcapitata</name>
    <dbReference type="NCBI Taxonomy" id="307507"/>
    <lineage>
        <taxon>Eukaryota</taxon>
        <taxon>Viridiplantae</taxon>
        <taxon>Chlorophyta</taxon>
        <taxon>core chlorophytes</taxon>
        <taxon>Chlorophyceae</taxon>
        <taxon>CS clade</taxon>
        <taxon>Sphaeropleales</taxon>
        <taxon>Selenastraceae</taxon>
        <taxon>Raphidocelis</taxon>
    </lineage>
</organism>
<dbReference type="Pfam" id="PF00467">
    <property type="entry name" value="KOW"/>
    <property type="match status" value="1"/>
</dbReference>
<dbReference type="InterPro" id="IPR041977">
    <property type="entry name" value="KOW_Spt5_4"/>
</dbReference>
<accession>A0A2V0PP83</accession>
<dbReference type="InterPro" id="IPR006645">
    <property type="entry name" value="NGN-like_dom"/>
</dbReference>
<dbReference type="SUPFAM" id="SSF50104">
    <property type="entry name" value="Translation proteins SH3-like domain"/>
    <property type="match status" value="1"/>
</dbReference>
<dbReference type="Pfam" id="PF23037">
    <property type="entry name" value="KOWx_SPT5"/>
    <property type="match status" value="1"/>
</dbReference>
<dbReference type="PIRSF" id="PIRSF036945">
    <property type="entry name" value="Spt5"/>
    <property type="match status" value="1"/>
</dbReference>
<dbReference type="Proteomes" id="UP000247498">
    <property type="component" value="Unassembled WGS sequence"/>
</dbReference>
<evidence type="ECO:0000256" key="6">
    <source>
        <dbReference type="PIRNR" id="PIRNR036945"/>
    </source>
</evidence>
<evidence type="ECO:0000256" key="7">
    <source>
        <dbReference type="SAM" id="MobiDB-lite"/>
    </source>
</evidence>
<feature type="region of interest" description="Disordered" evidence="7">
    <location>
        <begin position="1"/>
        <end position="147"/>
    </location>
</feature>
<dbReference type="Pfam" id="PF23042">
    <property type="entry name" value="KOW1_SPT5"/>
    <property type="match status" value="1"/>
</dbReference>
<protein>
    <recommendedName>
        <fullName evidence="3 6">Transcription elongation factor SPT5</fullName>
    </recommendedName>
</protein>
<keyword evidence="5 6" id="KW-0539">Nucleus</keyword>
<dbReference type="SMART" id="SM00739">
    <property type="entry name" value="KOW"/>
    <property type="match status" value="5"/>
</dbReference>
<evidence type="ECO:0000256" key="2">
    <source>
        <dbReference type="ARBA" id="ARBA00006956"/>
    </source>
</evidence>
<dbReference type="InterPro" id="IPR041978">
    <property type="entry name" value="KOW_Spt5_5"/>
</dbReference>
<feature type="compositionally biased region" description="Acidic residues" evidence="7">
    <location>
        <begin position="1"/>
        <end position="22"/>
    </location>
</feature>
<dbReference type="InterPro" id="IPR057936">
    <property type="entry name" value="KOWx_Spt5"/>
</dbReference>
<dbReference type="Pfam" id="PF03439">
    <property type="entry name" value="Spt5-NGN"/>
    <property type="match status" value="1"/>
</dbReference>
<evidence type="ECO:0000259" key="8">
    <source>
        <dbReference type="SMART" id="SM00738"/>
    </source>
</evidence>
<dbReference type="GO" id="GO:0003729">
    <property type="term" value="F:mRNA binding"/>
    <property type="evidence" value="ECO:0007669"/>
    <property type="project" value="TreeGrafter"/>
</dbReference>
<evidence type="ECO:0000256" key="3">
    <source>
        <dbReference type="ARBA" id="ARBA00020181"/>
    </source>
</evidence>
<feature type="region of interest" description="Disordered" evidence="7">
    <location>
        <begin position="363"/>
        <end position="402"/>
    </location>
</feature>
<feature type="domain" description="KOW" evidence="9">
    <location>
        <begin position="316"/>
        <end position="343"/>
    </location>
</feature>
<dbReference type="InterPro" id="IPR039659">
    <property type="entry name" value="SPT5"/>
</dbReference>
<sequence length="1112" mass="113824">MADDGLPEDEGLWEDDEDEDDDFKASDEGSDSDGGSGSEEEKPKKGKAAPKSAPKASKKKVKKAAKADKRKRKPAFVEEEAEEEDDEDDDDDDEEEDGGGGRGGGGERRGAKRRRRGIGAQFIDEMAAVDDEDEEEEAEDDMEELINDKDEEVGAEELEAGQAAAAYRAVNRQADDRTEEELAKYIEERYRNMEDDEYEAADFDGDSLAQEALLPTASDPRLWVVQCRPGHEREAVMQLLQKAYTLADRGTPLAIRSAACHDHLKGYFYVEADKESHVMDAIRGLRTMFFSKGAKMVPLKEMPDALTVPRSSRAAEVVRDGWVRVKHGLYKDDLAKVLDVDYATSKAVVQVVPRIDLKAIKARQEGKDGGGGRGNFAPRPESAPTSAPPTPNARPLSHPDSMSGIAAALPEAAARRAVFVPGDRVVVVSGDLVNLEAVVTKVDEGEGGLVHVRSVAGDGVEELELPLAPHEIAKAFRVGDHVRALSGAHKGETGLVVSVDRGVVAVVSDATRAQFRVNARDLTEAVDAAPGLEVLGDKYQLHDLVQLDAQTAGVIIAVERGAARVLTNQGSAAAPDVRVCRVGDIARKLLAARATTVDKGGATIGVGEAVEVVEGELRGKKGTVHAIARGHVFLKLPDAPDKSLSGFVCVRSIGVASRAGAAAAAAAAAGAGGAQQQQQQDRGAAPGGFSGRGMGPAGGGGFGGRGRGRGAGGGMAGMELRVQGGPYSGYKGRVLQETPTHVRLELDAINRIVTVERKYVQGSQVGGAMGRGFAPPGVGRGYPGPGMGRGFAPGELPAPGAVPRTPAHPAQTPLHPSMTPRHPSMTPLHPGVMSTPAHPSFGMRTPAHHSMGGGDELGYGSYGGGGYGAYSAPTPGGGGGGGGYGSYSAPTPGTAETPGGAFGDVAPTPGIAPTPGLDGGYPSAPTPGGHHLGPAPTPGGGLAAPTPGGEGFFPAPTPGGGLGPAPTPGGGGVAFTPGYSAPTPGGAMLAHTPGPPDGGLGGGGADADPDAPDYAGVLVRLPGGGIGVGRAWIPGVGLEAEPLGGGAPVALEVIELVKASRQDLVKVVGGPAKGATGRLISIEGSDAVLEKGTLAEVSYIGKLADQEGEGGV</sequence>
<dbReference type="InterPro" id="IPR017071">
    <property type="entry name" value="TF_Spt5_eukaryote"/>
</dbReference>
<dbReference type="SMART" id="SM00738">
    <property type="entry name" value="NGN"/>
    <property type="match status" value="1"/>
</dbReference>
<dbReference type="PANTHER" id="PTHR11125:SF7">
    <property type="entry name" value="TRANSCRIPTION ELONGATION FACTOR SPT5"/>
    <property type="match status" value="1"/>
</dbReference>
<reference evidence="10 11" key="1">
    <citation type="journal article" date="2018" name="Sci. Rep.">
        <title>Raphidocelis subcapitata (=Pseudokirchneriella subcapitata) provides an insight into genome evolution and environmental adaptations in the Sphaeropleales.</title>
        <authorList>
            <person name="Suzuki S."/>
            <person name="Yamaguchi H."/>
            <person name="Nakajima N."/>
            <person name="Kawachi M."/>
        </authorList>
    </citation>
    <scope>NUCLEOTIDE SEQUENCE [LARGE SCALE GENOMIC DNA]</scope>
    <source>
        <strain evidence="10 11">NIES-35</strain>
    </source>
</reference>
<comment type="caution">
    <text evidence="10">The sequence shown here is derived from an EMBL/GenBank/DDBJ whole genome shotgun (WGS) entry which is preliminary data.</text>
</comment>
<feature type="domain" description="KOW" evidence="9">
    <location>
        <begin position="603"/>
        <end position="630"/>
    </location>
</feature>
<dbReference type="CDD" id="cd06083">
    <property type="entry name" value="KOW_Spt5_3"/>
    <property type="match status" value="1"/>
</dbReference>
<evidence type="ECO:0000313" key="10">
    <source>
        <dbReference type="EMBL" id="GBF99267.1"/>
    </source>
</evidence>
<dbReference type="GO" id="GO:0032784">
    <property type="term" value="P:regulation of DNA-templated transcription elongation"/>
    <property type="evidence" value="ECO:0007669"/>
    <property type="project" value="InterPro"/>
</dbReference>
<dbReference type="Gene3D" id="2.30.30.30">
    <property type="match status" value="3"/>
</dbReference>
<feature type="domain" description="KOW" evidence="9">
    <location>
        <begin position="475"/>
        <end position="502"/>
    </location>
</feature>
<dbReference type="InterPro" id="IPR039385">
    <property type="entry name" value="NGN_Euk"/>
</dbReference>
<keyword evidence="4 6" id="KW-0804">Transcription</keyword>
<feature type="compositionally biased region" description="Gly residues" evidence="7">
    <location>
        <begin position="685"/>
        <end position="716"/>
    </location>
</feature>
<comment type="subcellular location">
    <subcellularLocation>
        <location evidence="1 6">Nucleus</location>
    </subcellularLocation>
</comment>
<dbReference type="GO" id="GO:0032044">
    <property type="term" value="C:DSIF complex"/>
    <property type="evidence" value="ECO:0007669"/>
    <property type="project" value="TreeGrafter"/>
</dbReference>
<dbReference type="InterPro" id="IPR005100">
    <property type="entry name" value="NGN-domain"/>
</dbReference>
<evidence type="ECO:0000259" key="9">
    <source>
        <dbReference type="SMART" id="SM00739"/>
    </source>
</evidence>
<feature type="domain" description="KOW" evidence="9">
    <location>
        <begin position="418"/>
        <end position="445"/>
    </location>
</feature>
<dbReference type="GO" id="GO:0006368">
    <property type="term" value="P:transcription elongation by RNA polymerase II"/>
    <property type="evidence" value="ECO:0007669"/>
    <property type="project" value="TreeGrafter"/>
</dbReference>
<dbReference type="InParanoid" id="A0A2V0PP83"/>
<dbReference type="Pfam" id="PF23291">
    <property type="entry name" value="KOW4_SPT5"/>
    <property type="match status" value="1"/>
</dbReference>
<dbReference type="FunCoup" id="A0A2V0PP83">
    <property type="interactions" value="2199"/>
</dbReference>
<dbReference type="CDD" id="cd06081">
    <property type="entry name" value="KOW_Spt5_1"/>
    <property type="match status" value="1"/>
</dbReference>
<proteinExistence type="inferred from homology"/>
<gene>
    <name evidence="10" type="ORF">Rsub_11792</name>
</gene>
<feature type="compositionally biased region" description="Basic residues" evidence="7">
    <location>
        <begin position="56"/>
        <end position="74"/>
    </location>
</feature>
<dbReference type="AlphaFoldDB" id="A0A2V0PP83"/>
<keyword evidence="11" id="KW-1185">Reference proteome</keyword>
<feature type="compositionally biased region" description="Low complexity" evidence="7">
    <location>
        <begin position="672"/>
        <end position="684"/>
    </location>
</feature>
<dbReference type="OrthoDB" id="28901at2759"/>
<feature type="region of interest" description="Disordered" evidence="7">
    <location>
        <begin position="672"/>
        <end position="716"/>
    </location>
</feature>
<evidence type="ECO:0000256" key="1">
    <source>
        <dbReference type="ARBA" id="ARBA00004123"/>
    </source>
</evidence>
<evidence type="ECO:0000256" key="4">
    <source>
        <dbReference type="ARBA" id="ARBA00023163"/>
    </source>
</evidence>
<dbReference type="Pfam" id="PF11942">
    <property type="entry name" value="Spt5_N"/>
    <property type="match status" value="1"/>
</dbReference>
<dbReference type="InterPro" id="IPR008991">
    <property type="entry name" value="Translation_prot_SH3-like_sf"/>
</dbReference>
<comment type="similarity">
    <text evidence="2 6">Belongs to the SPT5 family.</text>
</comment>
<feature type="compositionally biased region" description="Acidic residues" evidence="7">
    <location>
        <begin position="127"/>
        <end position="147"/>
    </location>
</feature>
<feature type="compositionally biased region" description="Acidic residues" evidence="7">
    <location>
        <begin position="77"/>
        <end position="98"/>
    </location>
</feature>
<dbReference type="GO" id="GO:0006357">
    <property type="term" value="P:regulation of transcription by RNA polymerase II"/>
    <property type="evidence" value="ECO:0007669"/>
    <property type="project" value="InterPro"/>
</dbReference>
<dbReference type="Gene3D" id="3.30.70.940">
    <property type="entry name" value="NusG, N-terminal domain"/>
    <property type="match status" value="1"/>
</dbReference>
<evidence type="ECO:0000313" key="11">
    <source>
        <dbReference type="Proteomes" id="UP000247498"/>
    </source>
</evidence>
<dbReference type="InterPro" id="IPR036735">
    <property type="entry name" value="NGN_dom_sf"/>
</dbReference>
<dbReference type="InterPro" id="IPR014722">
    <property type="entry name" value="Rib_uL2_dom2"/>
</dbReference>
<dbReference type="Pfam" id="PF23290">
    <property type="entry name" value="KOW5_SPT5"/>
    <property type="match status" value="1"/>
</dbReference>
<dbReference type="EMBL" id="BDRX01000151">
    <property type="protein sequence ID" value="GBF99267.1"/>
    <property type="molecule type" value="Genomic_DNA"/>
</dbReference>
<dbReference type="FunFam" id="3.30.70.940:FF:000005">
    <property type="entry name" value="Transcription elongation factor SPT5"/>
    <property type="match status" value="1"/>
</dbReference>
<dbReference type="InterPro" id="IPR022581">
    <property type="entry name" value="Spt5_N"/>
</dbReference>
<dbReference type="PANTHER" id="PTHR11125">
    <property type="entry name" value="SUPPRESSOR OF TY 5"/>
    <property type="match status" value="1"/>
</dbReference>
<dbReference type="InterPro" id="IPR041976">
    <property type="entry name" value="KOW_Spt5_3"/>
</dbReference>
<dbReference type="STRING" id="307507.A0A2V0PP83"/>
<dbReference type="InterPro" id="IPR041973">
    <property type="entry name" value="KOW_Spt5_1"/>
</dbReference>
<feature type="domain" description="KOW" evidence="9">
    <location>
        <begin position="1058"/>
        <end position="1085"/>
    </location>
</feature>
<evidence type="ECO:0000256" key="5">
    <source>
        <dbReference type="ARBA" id="ARBA00023242"/>
    </source>
</evidence>